<sequence>MHSLLQTLFLFAIVTLALAAPAPERHAPIQKRSFKVERIPNPQFKRTPGAGTRALIKAHRKYLIPLPPGLADAMAQAQGSGGAAAGTADALTNSLADITGELAANGKPKKGKAKGSKSASAAVPQATGAASASASTSNSTAAAAATNGTAGSGKVTATPETGDTEFLSPVNIGGQTMNMDFDSGSSDLWVFNTQLSATDQAGHTVFDSTKSNTFKLMQGSSFSISYGDGSGAAGNVGTDTVNIGGASVTAQAIEMATAVSTSFVQDTHRPRILQAQHRQASATKDLFRQRHGHPPATRLHRRSAQSRRRAYEFGNIDATKFNGSLSWAAVNSTQGFWQFSSQKFQVGTGTVMAVAGGQAIADTGTTLMLVNAAVVNAYYSQVTGAVNNQTVGGVTFPCSATLPDLMVDIGGNYMAQIKGEDINFSQVDPGGATCFGGVQAIQSDLQIYGDVMFKSQFVAFNGGNNSIGMAPHQ</sequence>
<keyword evidence="7 10" id="KW-0378">Hydrolase</keyword>
<evidence type="ECO:0000256" key="5">
    <source>
        <dbReference type="ARBA" id="ARBA00022729"/>
    </source>
</evidence>
<dbReference type="CDD" id="cd06097">
    <property type="entry name" value="Aspergillopepsin_like"/>
    <property type="match status" value="1"/>
</dbReference>
<dbReference type="PANTHER" id="PTHR47966:SF23">
    <property type="entry name" value="ASPARTIC ENDOPEPTIDASE, PUTATIVE (AFU_ORTHOLOGUE AFUA_2G15950)-RELATED"/>
    <property type="match status" value="1"/>
</dbReference>
<dbReference type="OrthoDB" id="2747330at2759"/>
<name>A0A8H8RGY8_9HELO</name>
<dbReference type="EMBL" id="QGMI01001181">
    <property type="protein sequence ID" value="TVY34324.1"/>
    <property type="molecule type" value="Genomic_DNA"/>
</dbReference>
<evidence type="ECO:0000256" key="1">
    <source>
        <dbReference type="ARBA" id="ARBA00004613"/>
    </source>
</evidence>
<dbReference type="FunFam" id="2.40.70.10:FF:000024">
    <property type="entry name" value="Endothiapepsin"/>
    <property type="match status" value="1"/>
</dbReference>
<feature type="region of interest" description="Disordered" evidence="11">
    <location>
        <begin position="145"/>
        <end position="171"/>
    </location>
</feature>
<dbReference type="InterPro" id="IPR001461">
    <property type="entry name" value="Aspartic_peptidase_A1"/>
</dbReference>
<keyword evidence="4 10" id="KW-0645">Protease</keyword>
<dbReference type="Gene3D" id="2.40.70.10">
    <property type="entry name" value="Acid Proteases"/>
    <property type="match status" value="2"/>
</dbReference>
<dbReference type="Pfam" id="PF00026">
    <property type="entry name" value="Asp"/>
    <property type="match status" value="1"/>
</dbReference>
<evidence type="ECO:0000256" key="3">
    <source>
        <dbReference type="ARBA" id="ARBA00022525"/>
    </source>
</evidence>
<evidence type="ECO:0000256" key="8">
    <source>
        <dbReference type="ARBA" id="ARBA00023145"/>
    </source>
</evidence>
<dbReference type="SUPFAM" id="SSF50630">
    <property type="entry name" value="Acid proteases"/>
    <property type="match status" value="1"/>
</dbReference>
<comment type="similarity">
    <text evidence="2 10">Belongs to the peptidase A1 family.</text>
</comment>
<keyword evidence="6 10" id="KW-0064">Aspartyl protease</keyword>
<evidence type="ECO:0000313" key="15">
    <source>
        <dbReference type="Proteomes" id="UP000443090"/>
    </source>
</evidence>
<dbReference type="PANTHER" id="PTHR47966">
    <property type="entry name" value="BETA-SITE APP-CLEAVING ENZYME, ISOFORM A-RELATED"/>
    <property type="match status" value="1"/>
</dbReference>
<keyword evidence="15" id="KW-1185">Reference proteome</keyword>
<reference evidence="14 15" key="1">
    <citation type="submission" date="2018-05" db="EMBL/GenBank/DDBJ databases">
        <title>Genome sequencing and assembly of the regulated plant pathogen Lachnellula willkommii and related sister species for the development of diagnostic species identification markers.</title>
        <authorList>
            <person name="Giroux E."/>
            <person name="Bilodeau G."/>
        </authorList>
    </citation>
    <scope>NUCLEOTIDE SEQUENCE [LARGE SCALE GENOMIC DNA]</scope>
    <source>
        <strain evidence="14 15">CBS 160.35</strain>
    </source>
</reference>
<evidence type="ECO:0000256" key="9">
    <source>
        <dbReference type="ARBA" id="ARBA00023180"/>
    </source>
</evidence>
<evidence type="ECO:0000313" key="14">
    <source>
        <dbReference type="EMBL" id="TVY34324.1"/>
    </source>
</evidence>
<dbReference type="AlphaFoldDB" id="A0A8H8RGY8"/>
<organism evidence="14 15">
    <name type="scientific">Lachnellula occidentalis</name>
    <dbReference type="NCBI Taxonomy" id="215460"/>
    <lineage>
        <taxon>Eukaryota</taxon>
        <taxon>Fungi</taxon>
        <taxon>Dikarya</taxon>
        <taxon>Ascomycota</taxon>
        <taxon>Pezizomycotina</taxon>
        <taxon>Leotiomycetes</taxon>
        <taxon>Helotiales</taxon>
        <taxon>Lachnaceae</taxon>
        <taxon>Lachnellula</taxon>
    </lineage>
</organism>
<dbReference type="PROSITE" id="PS00141">
    <property type="entry name" value="ASP_PROTEASE"/>
    <property type="match status" value="1"/>
</dbReference>
<evidence type="ECO:0000259" key="13">
    <source>
        <dbReference type="PROSITE" id="PS51767"/>
    </source>
</evidence>
<keyword evidence="8" id="KW-0865">Zymogen</keyword>
<keyword evidence="3" id="KW-0964">Secreted</keyword>
<feature type="chain" id="PRO_5034742461" evidence="12">
    <location>
        <begin position="20"/>
        <end position="473"/>
    </location>
</feature>
<evidence type="ECO:0000256" key="7">
    <source>
        <dbReference type="ARBA" id="ARBA00022801"/>
    </source>
</evidence>
<dbReference type="InterPro" id="IPR034163">
    <property type="entry name" value="Aspergillopepsin-like_cat_dom"/>
</dbReference>
<dbReference type="InterPro" id="IPR021109">
    <property type="entry name" value="Peptidase_aspartic_dom_sf"/>
</dbReference>
<protein>
    <submittedName>
        <fullName evidence="14">Aspartic protease</fullName>
    </submittedName>
</protein>
<comment type="caution">
    <text evidence="14">The sequence shown here is derived from an EMBL/GenBank/DDBJ whole genome shotgun (WGS) entry which is preliminary data.</text>
</comment>
<dbReference type="InterPro" id="IPR033121">
    <property type="entry name" value="PEPTIDASE_A1"/>
</dbReference>
<keyword evidence="9" id="KW-0325">Glycoprotein</keyword>
<dbReference type="PROSITE" id="PS51767">
    <property type="entry name" value="PEPTIDASE_A1"/>
    <property type="match status" value="1"/>
</dbReference>
<dbReference type="PRINTS" id="PR00792">
    <property type="entry name" value="PEPSIN"/>
</dbReference>
<evidence type="ECO:0000256" key="6">
    <source>
        <dbReference type="ARBA" id="ARBA00022750"/>
    </source>
</evidence>
<evidence type="ECO:0000256" key="10">
    <source>
        <dbReference type="RuleBase" id="RU000454"/>
    </source>
</evidence>
<accession>A0A8H8RGY8</accession>
<evidence type="ECO:0000256" key="12">
    <source>
        <dbReference type="SAM" id="SignalP"/>
    </source>
</evidence>
<dbReference type="InterPro" id="IPR001969">
    <property type="entry name" value="Aspartic_peptidase_AS"/>
</dbReference>
<comment type="subcellular location">
    <subcellularLocation>
        <location evidence="1">Secreted</location>
    </subcellularLocation>
</comment>
<feature type="signal peptide" evidence="12">
    <location>
        <begin position="1"/>
        <end position="19"/>
    </location>
</feature>
<dbReference type="Proteomes" id="UP000443090">
    <property type="component" value="Unassembled WGS sequence"/>
</dbReference>
<keyword evidence="5 12" id="KW-0732">Signal</keyword>
<evidence type="ECO:0000256" key="2">
    <source>
        <dbReference type="ARBA" id="ARBA00007447"/>
    </source>
</evidence>
<proteinExistence type="inferred from homology"/>
<evidence type="ECO:0000256" key="4">
    <source>
        <dbReference type="ARBA" id="ARBA00022670"/>
    </source>
</evidence>
<feature type="domain" description="Peptidase A1" evidence="13">
    <location>
        <begin position="166"/>
        <end position="470"/>
    </location>
</feature>
<dbReference type="GO" id="GO:0004190">
    <property type="term" value="F:aspartic-type endopeptidase activity"/>
    <property type="evidence" value="ECO:0007669"/>
    <property type="project" value="UniProtKB-KW"/>
</dbReference>
<dbReference type="GO" id="GO:0005576">
    <property type="term" value="C:extracellular region"/>
    <property type="evidence" value="ECO:0007669"/>
    <property type="project" value="UniProtKB-SubCell"/>
</dbReference>
<evidence type="ECO:0000256" key="11">
    <source>
        <dbReference type="SAM" id="MobiDB-lite"/>
    </source>
</evidence>
<dbReference type="GO" id="GO:0006508">
    <property type="term" value="P:proteolysis"/>
    <property type="evidence" value="ECO:0007669"/>
    <property type="project" value="UniProtKB-KW"/>
</dbReference>
<gene>
    <name evidence="14" type="primary">PEP3</name>
    <name evidence="14" type="ORF">LOCC1_G008280</name>
</gene>